<dbReference type="CDD" id="cd01651">
    <property type="entry name" value="RT_G2_intron"/>
    <property type="match status" value="1"/>
</dbReference>
<protein>
    <submittedName>
        <fullName evidence="4">Group II intron reverse transcriptase/maturase</fullName>
        <ecNumber evidence="4">2.7.7.49</ecNumber>
    </submittedName>
</protein>
<comment type="caution">
    <text evidence="4">The sequence shown here is derived from an EMBL/GenBank/DDBJ whole genome shotgun (WGS) entry which is preliminary data.</text>
</comment>
<dbReference type="PANTHER" id="PTHR34047">
    <property type="entry name" value="NUCLEAR INTRON MATURASE 1, MITOCHONDRIAL-RELATED"/>
    <property type="match status" value="1"/>
</dbReference>
<accession>A0A6M0K6X1</accession>
<dbReference type="Pfam" id="PF00078">
    <property type="entry name" value="RVT_1"/>
    <property type="match status" value="1"/>
</dbReference>
<comment type="similarity">
    <text evidence="1">Belongs to the bacterial reverse transcriptase family.</text>
</comment>
<evidence type="ECO:0000313" key="4">
    <source>
        <dbReference type="EMBL" id="NEV65229.1"/>
    </source>
</evidence>
<dbReference type="EC" id="2.7.7.49" evidence="4"/>
<evidence type="ECO:0000256" key="1">
    <source>
        <dbReference type="ARBA" id="ARBA00034120"/>
    </source>
</evidence>
<dbReference type="Proteomes" id="UP000483379">
    <property type="component" value="Unassembled WGS sequence"/>
</dbReference>
<dbReference type="GO" id="GO:0003964">
    <property type="term" value="F:RNA-directed DNA polymerase activity"/>
    <property type="evidence" value="ECO:0007669"/>
    <property type="project" value="UniProtKB-KW"/>
</dbReference>
<proteinExistence type="inferred from homology"/>
<keyword evidence="4" id="KW-0808">Transferase</keyword>
<dbReference type="InterPro" id="IPR051083">
    <property type="entry name" value="GrpII_Intron_Splice-Mob/Def"/>
</dbReference>
<name>A0A6M0K6X1_9GAMM</name>
<organism evidence="4 5">
    <name type="scientific">Thiorhodococcus minor</name>
    <dbReference type="NCBI Taxonomy" id="57489"/>
    <lineage>
        <taxon>Bacteria</taxon>
        <taxon>Pseudomonadati</taxon>
        <taxon>Pseudomonadota</taxon>
        <taxon>Gammaproteobacteria</taxon>
        <taxon>Chromatiales</taxon>
        <taxon>Chromatiaceae</taxon>
        <taxon>Thiorhodococcus</taxon>
    </lineage>
</organism>
<dbReference type="EMBL" id="JAAIJQ010000180">
    <property type="protein sequence ID" value="NEV65229.1"/>
    <property type="molecule type" value="Genomic_DNA"/>
</dbReference>
<evidence type="ECO:0000313" key="5">
    <source>
        <dbReference type="Proteomes" id="UP000483379"/>
    </source>
</evidence>
<keyword evidence="4" id="KW-0548">Nucleotidyltransferase</keyword>
<feature type="region of interest" description="Disordered" evidence="2">
    <location>
        <begin position="1"/>
        <end position="24"/>
    </location>
</feature>
<dbReference type="InterPro" id="IPR043502">
    <property type="entry name" value="DNA/RNA_pol_sf"/>
</dbReference>
<gene>
    <name evidence="4" type="primary">ltrA</name>
    <name evidence="4" type="ORF">G3446_25925</name>
</gene>
<feature type="compositionally biased region" description="Polar residues" evidence="2">
    <location>
        <begin position="8"/>
        <end position="17"/>
    </location>
</feature>
<dbReference type="PANTHER" id="PTHR34047:SF8">
    <property type="entry name" value="PROTEIN YKFC"/>
    <property type="match status" value="1"/>
</dbReference>
<dbReference type="AlphaFoldDB" id="A0A6M0K6X1"/>
<dbReference type="SUPFAM" id="SSF56672">
    <property type="entry name" value="DNA/RNA polymerases"/>
    <property type="match status" value="1"/>
</dbReference>
<keyword evidence="5" id="KW-1185">Reference proteome</keyword>
<dbReference type="PROSITE" id="PS50878">
    <property type="entry name" value="RT_POL"/>
    <property type="match status" value="1"/>
</dbReference>
<keyword evidence="4" id="KW-0695">RNA-directed DNA polymerase</keyword>
<dbReference type="NCBIfam" id="TIGR04416">
    <property type="entry name" value="group_II_RT_mat"/>
    <property type="match status" value="1"/>
</dbReference>
<reference evidence="4 5" key="1">
    <citation type="submission" date="2020-02" db="EMBL/GenBank/DDBJ databases">
        <title>Genome sequences of Thiorhodococcus mannitoliphagus and Thiorhodococcus minor, purple sulfur photosynthetic bacteria in the gammaproteobacterial family, Chromatiaceae.</title>
        <authorList>
            <person name="Aviles F.A."/>
            <person name="Meyer T.E."/>
            <person name="Kyndt J.A."/>
        </authorList>
    </citation>
    <scope>NUCLEOTIDE SEQUENCE [LARGE SCALE GENOMIC DNA]</scope>
    <source>
        <strain evidence="4 5">DSM 11518</strain>
    </source>
</reference>
<dbReference type="InterPro" id="IPR000477">
    <property type="entry name" value="RT_dom"/>
</dbReference>
<evidence type="ECO:0000256" key="2">
    <source>
        <dbReference type="SAM" id="MobiDB-lite"/>
    </source>
</evidence>
<sequence length="436" mass="49882">MTGAQEPETVSTTTQRIAESARNHPQRAFTSLAHHLDAGWLQRAWERTRKDGAPGIDGCDAEHYAGDLQGNLADLLERAKSGSYRAPAVRRVYIPKGDGKRTRPIGIPTLEDKVLQRAVVMVLEALYEQDFVAGSYGFRPGRSAHQALETVRTSLVRMGGGWVLELDIEAFFDTLDHQHLRAFLDRRVRDGVLRRLIDKWLKAGVMEDGVYTRSVEGSPQGGVISPLLANVYLHDVLDEWFEQEVKPRLRGRAQLIRYADDATLVFATEADARRVMEVLPKRFGRYGLRLHPSKTRLVRCYPPRAGETDAESSFDLLGFTHYWGRTRRGGWTLKRKTAKDRFARALRSIKHWCRGHRHEPLEAQHLTLSRKLRGHYAYYGISGNARAIATFRFRVERMWIKWLGRRSQRARLNWDRAASLAARFSLPPARLVHRFA</sequence>
<feature type="domain" description="Reverse transcriptase" evidence="3">
    <location>
        <begin position="75"/>
        <end position="321"/>
    </location>
</feature>
<dbReference type="InterPro" id="IPR030931">
    <property type="entry name" value="Group_II_RT_mat"/>
</dbReference>
<evidence type="ECO:0000259" key="3">
    <source>
        <dbReference type="PROSITE" id="PS50878"/>
    </source>
</evidence>